<dbReference type="Proteomes" id="UP001409291">
    <property type="component" value="Unassembled WGS sequence"/>
</dbReference>
<comment type="caution">
    <text evidence="1">The sequence shown here is derived from an EMBL/GenBank/DDBJ whole genome shotgun (WGS) entry which is preliminary data.</text>
</comment>
<protein>
    <submittedName>
        <fullName evidence="1">Uncharacterized protein</fullName>
    </submittedName>
</protein>
<dbReference type="RefSeq" id="WP_207902351.1">
    <property type="nucleotide sequence ID" value="NZ_JAOQNK010000001.1"/>
</dbReference>
<proteinExistence type="predicted"/>
<keyword evidence="2" id="KW-1185">Reference proteome</keyword>
<sequence>MNHQRYPDRNARLGLRYELRNPQDGIYYFIYNDKQQLVQEGKYTAQYIYEGLTYDGNFYNTKRYFYKKNGRLNSVHYQEDGRNFKLEQFAKDGQLTKITYFNKKTGEKEKIEIYKNKKLKETRIYTAFKTYRTVKSF</sequence>
<reference evidence="1 2" key="1">
    <citation type="submission" date="2024-04" db="EMBL/GenBank/DDBJ databases">
        <title>WGS of bacteria from Torrens River.</title>
        <authorList>
            <person name="Wyrsch E.R."/>
            <person name="Drigo B."/>
        </authorList>
    </citation>
    <scope>NUCLEOTIDE SEQUENCE [LARGE SCALE GENOMIC DNA]</scope>
    <source>
        <strain evidence="1 2">TWI391</strain>
    </source>
</reference>
<gene>
    <name evidence="1" type="ORF">ABE541_19390</name>
</gene>
<dbReference type="EMBL" id="JBDJNQ010000010">
    <property type="protein sequence ID" value="MEN5379439.1"/>
    <property type="molecule type" value="Genomic_DNA"/>
</dbReference>
<evidence type="ECO:0000313" key="2">
    <source>
        <dbReference type="Proteomes" id="UP001409291"/>
    </source>
</evidence>
<evidence type="ECO:0000313" key="1">
    <source>
        <dbReference type="EMBL" id="MEN5379439.1"/>
    </source>
</evidence>
<name>A0ABV0BXC3_9SPHI</name>
<accession>A0ABV0BXC3</accession>
<organism evidence="1 2">
    <name type="scientific">Sphingobacterium kitahiroshimense</name>
    <dbReference type="NCBI Taxonomy" id="470446"/>
    <lineage>
        <taxon>Bacteria</taxon>
        <taxon>Pseudomonadati</taxon>
        <taxon>Bacteroidota</taxon>
        <taxon>Sphingobacteriia</taxon>
        <taxon>Sphingobacteriales</taxon>
        <taxon>Sphingobacteriaceae</taxon>
        <taxon>Sphingobacterium</taxon>
    </lineage>
</organism>